<dbReference type="InterPro" id="IPR045474">
    <property type="entry name" value="GEVED"/>
</dbReference>
<dbReference type="InterPro" id="IPR036116">
    <property type="entry name" value="FN3_sf"/>
</dbReference>
<dbReference type="PROSITE" id="PS50853">
    <property type="entry name" value="FN3"/>
    <property type="match status" value="3"/>
</dbReference>
<dbReference type="InterPro" id="IPR013783">
    <property type="entry name" value="Ig-like_fold"/>
</dbReference>
<feature type="domain" description="Fibronectin type-III" evidence="10">
    <location>
        <begin position="1086"/>
        <end position="1171"/>
    </location>
</feature>
<reference evidence="11 12" key="1">
    <citation type="submission" date="2016-11" db="EMBL/GenBank/DDBJ databases">
        <authorList>
            <person name="Jaros S."/>
            <person name="Januszkiewicz K."/>
            <person name="Wedrychowicz H."/>
        </authorList>
    </citation>
    <scope>NUCLEOTIDE SEQUENCE [LARGE SCALE GENOMIC DNA]</scope>
    <source>
        <strain evidence="11">NCIMB 2154T</strain>
    </source>
</reference>
<dbReference type="Pfam" id="PF05572">
    <property type="entry name" value="Peptidase_M43"/>
    <property type="match status" value="1"/>
</dbReference>
<evidence type="ECO:0000256" key="2">
    <source>
        <dbReference type="ARBA" id="ARBA00022670"/>
    </source>
</evidence>
<dbReference type="SUPFAM" id="SSF49265">
    <property type="entry name" value="Fibronectin type III"/>
    <property type="match status" value="2"/>
</dbReference>
<dbReference type="Pfam" id="PF20009">
    <property type="entry name" value="GEVED"/>
    <property type="match status" value="2"/>
</dbReference>
<dbReference type="PANTHER" id="PTHR47466:SF1">
    <property type="entry name" value="METALLOPROTEASE MEP1 (AFU_ORTHOLOGUE AFUA_1G07730)-RELATED"/>
    <property type="match status" value="1"/>
</dbReference>
<feature type="signal peptide" evidence="9">
    <location>
        <begin position="1"/>
        <end position="20"/>
    </location>
</feature>
<dbReference type="Proteomes" id="UP000231564">
    <property type="component" value="Chromosome MARIT"/>
</dbReference>
<keyword evidence="5" id="KW-0378">Hydrolase</keyword>
<evidence type="ECO:0000256" key="8">
    <source>
        <dbReference type="ARBA" id="ARBA00023157"/>
    </source>
</evidence>
<evidence type="ECO:0000313" key="11">
    <source>
        <dbReference type="EMBL" id="SFZ81395.1"/>
    </source>
</evidence>
<evidence type="ECO:0000259" key="10">
    <source>
        <dbReference type="PROSITE" id="PS50853"/>
    </source>
</evidence>
<keyword evidence="2" id="KW-0645">Protease</keyword>
<dbReference type="InterPro" id="IPR003961">
    <property type="entry name" value="FN3_dom"/>
</dbReference>
<dbReference type="SUPFAM" id="SSF55486">
    <property type="entry name" value="Metalloproteases ('zincins'), catalytic domain"/>
    <property type="match status" value="1"/>
</dbReference>
<evidence type="ECO:0000256" key="3">
    <source>
        <dbReference type="ARBA" id="ARBA00022723"/>
    </source>
</evidence>
<feature type="domain" description="Fibronectin type-III" evidence="10">
    <location>
        <begin position="606"/>
        <end position="695"/>
    </location>
</feature>
<evidence type="ECO:0000256" key="4">
    <source>
        <dbReference type="ARBA" id="ARBA00022729"/>
    </source>
</evidence>
<dbReference type="PANTHER" id="PTHR47466">
    <property type="match status" value="1"/>
</dbReference>
<dbReference type="NCBIfam" id="TIGR04183">
    <property type="entry name" value="Por_Secre_tail"/>
    <property type="match status" value="1"/>
</dbReference>
<dbReference type="Pfam" id="PF18962">
    <property type="entry name" value="Por_Secre_tail"/>
    <property type="match status" value="1"/>
</dbReference>
<dbReference type="SMART" id="SM00060">
    <property type="entry name" value="FN3"/>
    <property type="match status" value="3"/>
</dbReference>
<name>A0A2H1E968_9FLAO</name>
<keyword evidence="12" id="KW-1185">Reference proteome</keyword>
<dbReference type="GO" id="GO:0006508">
    <property type="term" value="P:proteolysis"/>
    <property type="evidence" value="ECO:0007669"/>
    <property type="project" value="UniProtKB-KW"/>
</dbReference>
<dbReference type="InterPro" id="IPR008754">
    <property type="entry name" value="Peptidase_M43"/>
</dbReference>
<evidence type="ECO:0000256" key="7">
    <source>
        <dbReference type="ARBA" id="ARBA00023049"/>
    </source>
</evidence>
<dbReference type="Gene3D" id="3.40.390.10">
    <property type="entry name" value="Collagenase (Catalytic Domain)"/>
    <property type="match status" value="1"/>
</dbReference>
<dbReference type="Pfam" id="PF00041">
    <property type="entry name" value="fn3"/>
    <property type="match status" value="2"/>
</dbReference>
<keyword evidence="8" id="KW-1015">Disulfide bond</keyword>
<evidence type="ECO:0000256" key="1">
    <source>
        <dbReference type="ARBA" id="ARBA00008721"/>
    </source>
</evidence>
<dbReference type="RefSeq" id="WP_100210965.1">
    <property type="nucleotide sequence ID" value="NZ_CP138495.1"/>
</dbReference>
<dbReference type="KEGG" id="tmar:MARIT_1085"/>
<dbReference type="GeneID" id="47722648"/>
<dbReference type="AlphaFoldDB" id="A0A2H1E968"/>
<sequence length="1251" mass="137855">MKQKSILITLLLFFSLQTFSQTKHSCKAKEQNDIYFKRYPKSKIEYLNFNTFTKKYTANQHQKKAASTYTIPVVFHVYGATQNGATVTTEKIKIALQKLNDDFQGLNADFKDVDPYFNSIKSTLSIEFKLAQLDPNGNCTTGVIYYDEKSGYGNGGGYDSQISNDAWDNYKYMNVYLQGDLYADGSTSNSGVAWYPNSAMSDANTARVVYNGAYLHGNTGDEFASVLTHEFGHFFNLIHTFEGGCTYPNDEVSDTPPEDASTVGANCSPIKNCEGNFINYENYMGYNGAADGCYRMFTKGQTDRMLAALQHPARQTLWKPQNLIDTGVHNSGASFSINNNIFKESINNNGTFNQTTTVTVNGTNFNSSGAILTPEVDYSLPLPQGLSATIQTTSNTTATITITGTASNHTAINNQTLTLNFKESALASNQNLACSSISLKLKFYDPFEIIYEDFTDVSADSTNGWKFFYLPKINGEGSYGAWHYKNGHLKMETYGKKLVTNTASRNIALLTKDELISTTSNFTEPGAYPDQLDLRTENHTEWDGNTGYIGFSAIHNDETVLGWMQVTVSTDGNTMIVQEYAFSTKPNGDILAGQTTLNNTIININAPSNLTASAATSSEITLNWNDNSDNEEGFKIERLNNNGSYSLITTIGANSTTYTDSSLTANTTYSYRIQSFSGNAHSTYSNIAEVTTADHTQTDNYCAINGNNDYEYIQAISINSFINSSGADTNGYGNYTSKIIDLPPSANVNVSLTPGFLSNTYSEHWAIYIDYNQNNLFETDERVLDGISGNTTVSGSFLVSEQAVGITRMRIIMKYDSTPINGCLPIGDGEAEDYTVSFSEAVIAPSNLSAIANSTSKITLNWQDNSTNENGFRIERVTNSGSFEVISSVPTNTNSFTDTNLTENTTYTYRVRAFVNNIDSTPSNEVSITTNSNANTSYCNILGDSAYEYIQTVSIGNFVNTSTANTNGYGDYTHQTISLIPGSNATINLTPGFSSTPYTQYWAVYIDYNKNNIFEANEQVVNGIHGTTSVSRNFIVESSAAGTTRMRVIMKYYSAPNDACTTIGAGEIEDYTIEFASKGNTPSLALPLNIRSAGAYNTGFYAAWDTVSDIDSYEVQLLNNGNWEMQGTSSSYYLWIERKTTISEHTFRVRATNGVEYSKWSTPLTISLPSQGPRKADVTNLSIYPNPAIDYIYIKGDKKSFLSIQIFSLQGKKIGHFTNTDRISVQHLPKGTYLLKINTSKDSIIRKIIIQ</sequence>
<proteinExistence type="inferred from homology"/>
<keyword evidence="3" id="KW-0479">Metal-binding</keyword>
<dbReference type="CDD" id="cd00063">
    <property type="entry name" value="FN3"/>
    <property type="match status" value="2"/>
</dbReference>
<feature type="domain" description="Fibronectin type-III" evidence="10">
    <location>
        <begin position="844"/>
        <end position="933"/>
    </location>
</feature>
<dbReference type="InterPro" id="IPR026444">
    <property type="entry name" value="Secre_tail"/>
</dbReference>
<evidence type="ECO:0000313" key="12">
    <source>
        <dbReference type="Proteomes" id="UP000231564"/>
    </source>
</evidence>
<dbReference type="InterPro" id="IPR024079">
    <property type="entry name" value="MetalloPept_cat_dom_sf"/>
</dbReference>
<protein>
    <submittedName>
        <fullName evidence="11">Collagenase containing a C-terminal secretion signal</fullName>
    </submittedName>
</protein>
<feature type="chain" id="PRO_5013924055" evidence="9">
    <location>
        <begin position="21"/>
        <end position="1251"/>
    </location>
</feature>
<evidence type="ECO:0000256" key="5">
    <source>
        <dbReference type="ARBA" id="ARBA00022801"/>
    </source>
</evidence>
<keyword evidence="4 9" id="KW-0732">Signal</keyword>
<dbReference type="GO" id="GO:0046872">
    <property type="term" value="F:metal ion binding"/>
    <property type="evidence" value="ECO:0007669"/>
    <property type="project" value="UniProtKB-KW"/>
</dbReference>
<keyword evidence="7" id="KW-0482">Metalloprotease</keyword>
<dbReference type="GO" id="GO:0008237">
    <property type="term" value="F:metallopeptidase activity"/>
    <property type="evidence" value="ECO:0007669"/>
    <property type="project" value="UniProtKB-KW"/>
</dbReference>
<organism evidence="11 12">
    <name type="scientific">Tenacibaculum maritimum NCIMB 2154</name>
    <dbReference type="NCBI Taxonomy" id="1349785"/>
    <lineage>
        <taxon>Bacteria</taxon>
        <taxon>Pseudomonadati</taxon>
        <taxon>Bacteroidota</taxon>
        <taxon>Flavobacteriia</taxon>
        <taxon>Flavobacteriales</taxon>
        <taxon>Flavobacteriaceae</taxon>
        <taxon>Tenacibaculum</taxon>
    </lineage>
</organism>
<evidence type="ECO:0000256" key="9">
    <source>
        <dbReference type="SAM" id="SignalP"/>
    </source>
</evidence>
<dbReference type="EMBL" id="LT634361">
    <property type="protein sequence ID" value="SFZ81395.1"/>
    <property type="molecule type" value="Genomic_DNA"/>
</dbReference>
<dbReference type="STRING" id="1349785.GCA_000509405_01274"/>
<gene>
    <name evidence="11" type="primary">cog</name>
    <name evidence="11" type="ORF">MARIT_1085</name>
</gene>
<keyword evidence="6" id="KW-0862">Zinc</keyword>
<comment type="similarity">
    <text evidence="1">Belongs to the peptidase M43B family.</text>
</comment>
<evidence type="ECO:0000256" key="6">
    <source>
        <dbReference type="ARBA" id="ARBA00022833"/>
    </source>
</evidence>
<accession>A0A2H1E968</accession>
<dbReference type="Gene3D" id="2.60.40.10">
    <property type="entry name" value="Immunoglobulins"/>
    <property type="match status" value="2"/>
</dbReference>
<dbReference type="OrthoDB" id="6278496at2"/>